<comment type="caution">
    <text evidence="2">The sequence shown here is derived from an EMBL/GenBank/DDBJ whole genome shotgun (WGS) entry which is preliminary data.</text>
</comment>
<dbReference type="InterPro" id="IPR002575">
    <property type="entry name" value="Aminoglycoside_PTrfase"/>
</dbReference>
<evidence type="ECO:0000313" key="2">
    <source>
        <dbReference type="EMBL" id="MBG8555641.1"/>
    </source>
</evidence>
<feature type="domain" description="Aminoglycoside phosphotransferase" evidence="1">
    <location>
        <begin position="117"/>
        <end position="325"/>
    </location>
</feature>
<gene>
    <name evidence="2" type="ORF">I5L79_19005</name>
</gene>
<protein>
    <submittedName>
        <fullName evidence="2">Aminoglycoside phosphotransferase family protein</fullName>
    </submittedName>
</protein>
<evidence type="ECO:0000259" key="1">
    <source>
        <dbReference type="Pfam" id="PF01636"/>
    </source>
</evidence>
<organism evidence="2 3">
    <name type="scientific">Hymenobacter guriensis</name>
    <dbReference type="NCBI Taxonomy" id="2793065"/>
    <lineage>
        <taxon>Bacteria</taxon>
        <taxon>Pseudomonadati</taxon>
        <taxon>Bacteroidota</taxon>
        <taxon>Cytophagia</taxon>
        <taxon>Cytophagales</taxon>
        <taxon>Hymenobacteraceae</taxon>
        <taxon>Hymenobacter</taxon>
    </lineage>
</organism>
<dbReference type="SUPFAM" id="SSF56112">
    <property type="entry name" value="Protein kinase-like (PK-like)"/>
    <property type="match status" value="1"/>
</dbReference>
<dbReference type="InterPro" id="IPR011009">
    <property type="entry name" value="Kinase-like_dom_sf"/>
</dbReference>
<dbReference type="Gene3D" id="3.90.1200.10">
    <property type="match status" value="1"/>
</dbReference>
<keyword evidence="3" id="KW-1185">Reference proteome</keyword>
<accession>A0ABS0L681</accession>
<reference evidence="2 3" key="1">
    <citation type="submission" date="2020-11" db="EMBL/GenBank/DDBJ databases">
        <title>Hymenobacter sp.</title>
        <authorList>
            <person name="Kim M.K."/>
        </authorList>
    </citation>
    <scope>NUCLEOTIDE SEQUENCE [LARGE SCALE GENOMIC DNA]</scope>
    <source>
        <strain evidence="2 3">BT594</strain>
    </source>
</reference>
<dbReference type="EMBL" id="JADWYK010000015">
    <property type="protein sequence ID" value="MBG8555641.1"/>
    <property type="molecule type" value="Genomic_DNA"/>
</dbReference>
<dbReference type="Proteomes" id="UP000601099">
    <property type="component" value="Unassembled WGS sequence"/>
</dbReference>
<dbReference type="Pfam" id="PF01636">
    <property type="entry name" value="APH"/>
    <property type="match status" value="1"/>
</dbReference>
<proteinExistence type="predicted"/>
<dbReference type="RefSeq" id="WP_196956663.1">
    <property type="nucleotide sequence ID" value="NZ_JADWYK010000015.1"/>
</dbReference>
<name>A0ABS0L681_9BACT</name>
<sequence length="390" mass="43366">MKLADYCTPAFVETLLQTTLPAPVRVLAVEPFALDNSASILAVLTAGHSGRPIGHYGLRVRYEAAGQQHTEDLVLKLKPPGTEISAMLGALAQACGGGLAEVYPNHILNTGFAHTHHRELAVYAQPDPSLMPAIRGLHHDEAAGVYAILMEHLGPDMELLNSVMEPEHWTDEHLRNTLTQLADWHAAHLLPAGAPLPWADAPTLDFMLAQRPLWQALLTNAATRLPELYPPARAAQLQAALDALPRYWPELAAAPRTLVHNDLNPRNTCFRNTPAGPRLCAYDWELATYHVPVYDVVELLSFVLTPERYAQRLDYLEFYRQQLHARTGLFADADNFHRLAGLAAFDFGLHRLGMYLMAHTVSPYPYLPRVVASYFDTLDQLQPWLPELPA</sequence>
<evidence type="ECO:0000313" key="3">
    <source>
        <dbReference type="Proteomes" id="UP000601099"/>
    </source>
</evidence>